<evidence type="ECO:0000256" key="3">
    <source>
        <dbReference type="ARBA" id="ARBA00023163"/>
    </source>
</evidence>
<gene>
    <name evidence="6" type="ORF">JDV75_06115</name>
</gene>
<dbReference type="InterPro" id="IPR025996">
    <property type="entry name" value="MT1864/Rv1816-like_C"/>
</dbReference>
<comment type="caution">
    <text evidence="6">The sequence shown here is derived from an EMBL/GenBank/DDBJ whole genome shotgun (WGS) entry which is preliminary data.</text>
</comment>
<dbReference type="GO" id="GO:0000976">
    <property type="term" value="F:transcription cis-regulatory region binding"/>
    <property type="evidence" value="ECO:0007669"/>
    <property type="project" value="TreeGrafter"/>
</dbReference>
<dbReference type="Gene3D" id="1.10.10.60">
    <property type="entry name" value="Homeodomain-like"/>
    <property type="match status" value="1"/>
</dbReference>
<dbReference type="Gene3D" id="1.10.357.10">
    <property type="entry name" value="Tetracycline Repressor, domain 2"/>
    <property type="match status" value="1"/>
</dbReference>
<evidence type="ECO:0000313" key="7">
    <source>
        <dbReference type="Proteomes" id="UP000645966"/>
    </source>
</evidence>
<dbReference type="PANTHER" id="PTHR30055:SF234">
    <property type="entry name" value="HTH-TYPE TRANSCRIPTIONAL REGULATOR BETI"/>
    <property type="match status" value="1"/>
</dbReference>
<keyword evidence="2 4" id="KW-0238">DNA-binding</keyword>
<dbReference type="SUPFAM" id="SSF48498">
    <property type="entry name" value="Tetracyclin repressor-like, C-terminal domain"/>
    <property type="match status" value="1"/>
</dbReference>
<feature type="domain" description="HTH tetR-type" evidence="5">
    <location>
        <begin position="12"/>
        <end position="72"/>
    </location>
</feature>
<dbReference type="InterPro" id="IPR009057">
    <property type="entry name" value="Homeodomain-like_sf"/>
</dbReference>
<dbReference type="Pfam" id="PF13305">
    <property type="entry name" value="TetR_C_33"/>
    <property type="match status" value="1"/>
</dbReference>
<dbReference type="Proteomes" id="UP000645966">
    <property type="component" value="Unassembled WGS sequence"/>
</dbReference>
<reference evidence="6" key="1">
    <citation type="submission" date="2020-12" db="EMBL/GenBank/DDBJ databases">
        <title>Genome public.</title>
        <authorList>
            <person name="Sun Q."/>
        </authorList>
    </citation>
    <scope>NUCLEOTIDE SEQUENCE</scope>
    <source>
        <strain evidence="6">CCM 8863</strain>
    </source>
</reference>
<dbReference type="RefSeq" id="WP_198738326.1">
    <property type="nucleotide sequence ID" value="NZ_JAEIOS010000011.1"/>
</dbReference>
<keyword evidence="3" id="KW-0804">Transcription</keyword>
<organism evidence="6 7">
    <name type="scientific">Corynebacterium meridianum</name>
    <dbReference type="NCBI Taxonomy" id="2765363"/>
    <lineage>
        <taxon>Bacteria</taxon>
        <taxon>Bacillati</taxon>
        <taxon>Actinomycetota</taxon>
        <taxon>Actinomycetes</taxon>
        <taxon>Mycobacteriales</taxon>
        <taxon>Corynebacteriaceae</taxon>
        <taxon>Corynebacterium</taxon>
    </lineage>
</organism>
<dbReference type="PRINTS" id="PR00455">
    <property type="entry name" value="HTHTETR"/>
</dbReference>
<dbReference type="InterPro" id="IPR036271">
    <property type="entry name" value="Tet_transcr_reg_TetR-rel_C_sf"/>
</dbReference>
<feature type="DNA-binding region" description="H-T-H motif" evidence="4">
    <location>
        <begin position="35"/>
        <end position="54"/>
    </location>
</feature>
<evidence type="ECO:0000256" key="2">
    <source>
        <dbReference type="ARBA" id="ARBA00023125"/>
    </source>
</evidence>
<keyword evidence="1" id="KW-0805">Transcription regulation</keyword>
<evidence type="ECO:0000313" key="6">
    <source>
        <dbReference type="EMBL" id="MBI8989336.1"/>
    </source>
</evidence>
<dbReference type="PANTHER" id="PTHR30055">
    <property type="entry name" value="HTH-TYPE TRANSCRIPTIONAL REGULATOR RUTR"/>
    <property type="match status" value="1"/>
</dbReference>
<keyword evidence="7" id="KW-1185">Reference proteome</keyword>
<accession>A0A934I3A6</accession>
<dbReference type="InterPro" id="IPR050109">
    <property type="entry name" value="HTH-type_TetR-like_transc_reg"/>
</dbReference>
<evidence type="ECO:0000259" key="5">
    <source>
        <dbReference type="PROSITE" id="PS50977"/>
    </source>
</evidence>
<evidence type="ECO:0000256" key="4">
    <source>
        <dbReference type="PROSITE-ProRule" id="PRU00335"/>
    </source>
</evidence>
<dbReference type="Pfam" id="PF00440">
    <property type="entry name" value="TetR_N"/>
    <property type="match status" value="1"/>
</dbReference>
<dbReference type="AlphaFoldDB" id="A0A934I3A6"/>
<sequence length="202" mass="22419">MNIPAPTLPSRTARAEQIIATAREMTESEGWESLTMRGLAERIGIKAPSLYKHTSNKDELRAMLTIDAVEIIGNVLWATRDNEGQFHLSDLMAAFRRVATEQPELYRLVSTGTTHCLALRSDPWRQLLADMQKWAGTPVTSIADTELIAITLWSSAHGIASMETDGRYPDTTFADTVWATLVATFEPYCSRQRATAATPPRP</sequence>
<protein>
    <submittedName>
        <fullName evidence="6">TetR/AcrR family transcriptional regulator</fullName>
    </submittedName>
</protein>
<dbReference type="InterPro" id="IPR001647">
    <property type="entry name" value="HTH_TetR"/>
</dbReference>
<dbReference type="GO" id="GO:0003700">
    <property type="term" value="F:DNA-binding transcription factor activity"/>
    <property type="evidence" value="ECO:0007669"/>
    <property type="project" value="TreeGrafter"/>
</dbReference>
<evidence type="ECO:0000256" key="1">
    <source>
        <dbReference type="ARBA" id="ARBA00023015"/>
    </source>
</evidence>
<name>A0A934I3A6_9CORY</name>
<dbReference type="PROSITE" id="PS50977">
    <property type="entry name" value="HTH_TETR_2"/>
    <property type="match status" value="1"/>
</dbReference>
<proteinExistence type="predicted"/>
<dbReference type="EMBL" id="JAEIOS010000011">
    <property type="protein sequence ID" value="MBI8989336.1"/>
    <property type="molecule type" value="Genomic_DNA"/>
</dbReference>
<dbReference type="SUPFAM" id="SSF46689">
    <property type="entry name" value="Homeodomain-like"/>
    <property type="match status" value="1"/>
</dbReference>